<reference evidence="3" key="1">
    <citation type="submission" date="2013-12" db="EMBL/GenBank/DDBJ databases">
        <title>The Genome Sequence of Aphanomyces astaci APO3.</title>
        <authorList>
            <consortium name="The Broad Institute Genomics Platform"/>
            <person name="Russ C."/>
            <person name="Tyler B."/>
            <person name="van West P."/>
            <person name="Dieguez-Uribeondo J."/>
            <person name="Young S.K."/>
            <person name="Zeng Q."/>
            <person name="Gargeya S."/>
            <person name="Fitzgerald M."/>
            <person name="Abouelleil A."/>
            <person name="Alvarado L."/>
            <person name="Chapman S.B."/>
            <person name="Gainer-Dewar J."/>
            <person name="Goldberg J."/>
            <person name="Griggs A."/>
            <person name="Gujja S."/>
            <person name="Hansen M."/>
            <person name="Howarth C."/>
            <person name="Imamovic A."/>
            <person name="Ireland A."/>
            <person name="Larimer J."/>
            <person name="McCowan C."/>
            <person name="Murphy C."/>
            <person name="Pearson M."/>
            <person name="Poon T.W."/>
            <person name="Priest M."/>
            <person name="Roberts A."/>
            <person name="Saif S."/>
            <person name="Shea T."/>
            <person name="Sykes S."/>
            <person name="Wortman J."/>
            <person name="Nusbaum C."/>
            <person name="Birren B."/>
        </authorList>
    </citation>
    <scope>NUCLEOTIDE SEQUENCE [LARGE SCALE GENOMIC DNA]</scope>
    <source>
        <strain evidence="3">APO3</strain>
    </source>
</reference>
<gene>
    <name evidence="3" type="ORF">H257_07190</name>
</gene>
<evidence type="ECO:0000256" key="1">
    <source>
        <dbReference type="SAM" id="SignalP"/>
    </source>
</evidence>
<dbReference type="Pfam" id="PF13456">
    <property type="entry name" value="RVT_3"/>
    <property type="match status" value="1"/>
</dbReference>
<protein>
    <recommendedName>
        <fullName evidence="2">RNase H type-1 domain-containing protein</fullName>
    </recommendedName>
</protein>
<dbReference type="InterPro" id="IPR036397">
    <property type="entry name" value="RNaseH_sf"/>
</dbReference>
<dbReference type="EMBL" id="KI913127">
    <property type="protein sequence ID" value="ETV79997.1"/>
    <property type="molecule type" value="Genomic_DNA"/>
</dbReference>
<name>W4GJY9_APHAT</name>
<dbReference type="GO" id="GO:0004523">
    <property type="term" value="F:RNA-DNA hybrid ribonuclease activity"/>
    <property type="evidence" value="ECO:0007669"/>
    <property type="project" value="InterPro"/>
</dbReference>
<dbReference type="InterPro" id="IPR012337">
    <property type="entry name" value="RNaseH-like_sf"/>
</dbReference>
<keyword evidence="1" id="KW-0732">Signal</keyword>
<dbReference type="Gene3D" id="3.30.420.10">
    <property type="entry name" value="Ribonuclease H-like superfamily/Ribonuclease H"/>
    <property type="match status" value="1"/>
</dbReference>
<organism evidence="3">
    <name type="scientific">Aphanomyces astaci</name>
    <name type="common">Crayfish plague agent</name>
    <dbReference type="NCBI Taxonomy" id="112090"/>
    <lineage>
        <taxon>Eukaryota</taxon>
        <taxon>Sar</taxon>
        <taxon>Stramenopiles</taxon>
        <taxon>Oomycota</taxon>
        <taxon>Saprolegniomycetes</taxon>
        <taxon>Saprolegniales</taxon>
        <taxon>Verrucalvaceae</taxon>
        <taxon>Aphanomyces</taxon>
    </lineage>
</organism>
<feature type="signal peptide" evidence="1">
    <location>
        <begin position="1"/>
        <end position="17"/>
    </location>
</feature>
<evidence type="ECO:0000259" key="2">
    <source>
        <dbReference type="Pfam" id="PF13456"/>
    </source>
</evidence>
<dbReference type="RefSeq" id="XP_009830933.1">
    <property type="nucleotide sequence ID" value="XM_009832631.1"/>
</dbReference>
<dbReference type="SUPFAM" id="SSF53098">
    <property type="entry name" value="Ribonuclease H-like"/>
    <property type="match status" value="1"/>
</dbReference>
<dbReference type="AlphaFoldDB" id="W4GJY9"/>
<dbReference type="GO" id="GO:0003676">
    <property type="term" value="F:nucleic acid binding"/>
    <property type="evidence" value="ECO:0007669"/>
    <property type="project" value="InterPro"/>
</dbReference>
<evidence type="ECO:0000313" key="3">
    <source>
        <dbReference type="EMBL" id="ETV79997.1"/>
    </source>
</evidence>
<feature type="domain" description="RNase H type-1" evidence="2">
    <location>
        <begin position="132"/>
        <end position="229"/>
    </location>
</feature>
<feature type="chain" id="PRO_5004841053" description="RNase H type-1 domain-containing protein" evidence="1">
    <location>
        <begin position="18"/>
        <end position="267"/>
    </location>
</feature>
<dbReference type="InterPro" id="IPR002156">
    <property type="entry name" value="RNaseH_domain"/>
</dbReference>
<dbReference type="OrthoDB" id="1938096at2759"/>
<sequence length="267" mass="29923">MEKVSIHAFWLCPRAQALWSTLLLIRYGDPTARRIDYIGPLQSTEQSRPASWMLQAPQWTGTSFDNIATKGGFSFDPLDSASLDGAMRRTPPMSHFQALATYHAHRRHTLRASVYEALVKQCRQAIPRFVLFDGAARMDTECGGSGAIAMSLHAPLLSEYDAHYLSTATTNNIAEYDGLVRALTLAATMRLTHVQVNGDSNLLMNHMRGLHRVRHPGLRDFYIQARTLAAPDDCRDFGTHATRRPLSPSEKATFYDYLDLDLQHHPG</sequence>
<dbReference type="GeneID" id="20809186"/>
<proteinExistence type="predicted"/>
<dbReference type="VEuPathDB" id="FungiDB:H257_07190"/>
<accession>W4GJY9</accession>